<name>A0A6B0RM93_9CETA</name>
<dbReference type="EMBL" id="VBQZ03000061">
    <property type="protein sequence ID" value="MXQ90121.1"/>
    <property type="molecule type" value="Genomic_DNA"/>
</dbReference>
<reference evidence="2" key="1">
    <citation type="submission" date="2019-10" db="EMBL/GenBank/DDBJ databases">
        <title>The sequence and de novo assembly of the wild yak genome.</title>
        <authorList>
            <person name="Liu Y."/>
        </authorList>
    </citation>
    <scope>NUCLEOTIDE SEQUENCE [LARGE SCALE GENOMIC DNA]</scope>
    <source>
        <strain evidence="2">WY2019</strain>
    </source>
</reference>
<protein>
    <submittedName>
        <fullName evidence="2">Uncharacterized protein</fullName>
    </submittedName>
</protein>
<evidence type="ECO:0000313" key="3">
    <source>
        <dbReference type="Proteomes" id="UP000322234"/>
    </source>
</evidence>
<gene>
    <name evidence="2" type="ORF">E5288_WYG017305</name>
</gene>
<keyword evidence="3" id="KW-1185">Reference proteome</keyword>
<accession>A0A6B0RM93</accession>
<dbReference type="AlphaFoldDB" id="A0A6B0RM93"/>
<evidence type="ECO:0000256" key="1">
    <source>
        <dbReference type="SAM" id="MobiDB-lite"/>
    </source>
</evidence>
<sequence>METLDPDPGGKVEREKTRAPTRSARSRGSERSCVIMGVKSGLRRGSWGQGKLGVARKGWREAMWKSFQGDSMSHRLQDAQKDQDAK</sequence>
<organism evidence="2 3">
    <name type="scientific">Bos mutus</name>
    <name type="common">wild yak</name>
    <dbReference type="NCBI Taxonomy" id="72004"/>
    <lineage>
        <taxon>Eukaryota</taxon>
        <taxon>Metazoa</taxon>
        <taxon>Chordata</taxon>
        <taxon>Craniata</taxon>
        <taxon>Vertebrata</taxon>
        <taxon>Euteleostomi</taxon>
        <taxon>Mammalia</taxon>
        <taxon>Eutheria</taxon>
        <taxon>Laurasiatheria</taxon>
        <taxon>Artiodactyla</taxon>
        <taxon>Ruminantia</taxon>
        <taxon>Pecora</taxon>
        <taxon>Bovidae</taxon>
        <taxon>Bovinae</taxon>
        <taxon>Bos</taxon>
    </lineage>
</organism>
<comment type="caution">
    <text evidence="2">The sequence shown here is derived from an EMBL/GenBank/DDBJ whole genome shotgun (WGS) entry which is preliminary data.</text>
</comment>
<feature type="compositionally biased region" description="Basic and acidic residues" evidence="1">
    <location>
        <begin position="8"/>
        <end position="18"/>
    </location>
</feature>
<feature type="region of interest" description="Disordered" evidence="1">
    <location>
        <begin position="1"/>
        <end position="31"/>
    </location>
</feature>
<proteinExistence type="predicted"/>
<dbReference type="Proteomes" id="UP000322234">
    <property type="component" value="Unassembled WGS sequence"/>
</dbReference>
<evidence type="ECO:0000313" key="2">
    <source>
        <dbReference type="EMBL" id="MXQ90121.1"/>
    </source>
</evidence>